<dbReference type="RefSeq" id="WP_090338044.1">
    <property type="nucleotide sequence ID" value="NZ_FNXY01000006.1"/>
</dbReference>
<organism evidence="1 2">
    <name type="scientific">Dyadobacter koreensis</name>
    <dbReference type="NCBI Taxonomy" id="408657"/>
    <lineage>
        <taxon>Bacteria</taxon>
        <taxon>Pseudomonadati</taxon>
        <taxon>Bacteroidota</taxon>
        <taxon>Cytophagia</taxon>
        <taxon>Cytophagales</taxon>
        <taxon>Spirosomataceae</taxon>
        <taxon>Dyadobacter</taxon>
    </lineage>
</organism>
<name>A0A1H6XSF4_9BACT</name>
<dbReference type="AlphaFoldDB" id="A0A1H6XSF4"/>
<dbReference type="EMBL" id="FNXY01000006">
    <property type="protein sequence ID" value="SEJ29687.1"/>
    <property type="molecule type" value="Genomic_DNA"/>
</dbReference>
<evidence type="ECO:0000313" key="1">
    <source>
        <dbReference type="EMBL" id="SEJ29687.1"/>
    </source>
</evidence>
<reference evidence="1 2" key="1">
    <citation type="submission" date="2016-10" db="EMBL/GenBank/DDBJ databases">
        <authorList>
            <person name="de Groot N.N."/>
        </authorList>
    </citation>
    <scope>NUCLEOTIDE SEQUENCE [LARGE SCALE GENOMIC DNA]</scope>
    <source>
        <strain evidence="1 2">DSM 19938</strain>
    </source>
</reference>
<dbReference type="OrthoDB" id="838623at2"/>
<sequence>MNRLKNAMLQVAVLILIISGCNEDKTSPTSDSESCYRGEVIKSVRDQNGRVLYDSTENQYVILVSIPGTYDSVDAGFICDKVAGIEIEKEGITTINFDGEYFPYDRNTVPPIAGTKYYYLKISDFEIIK</sequence>
<keyword evidence="2" id="KW-1185">Reference proteome</keyword>
<proteinExistence type="predicted"/>
<evidence type="ECO:0008006" key="3">
    <source>
        <dbReference type="Google" id="ProtNLM"/>
    </source>
</evidence>
<gene>
    <name evidence="1" type="ORF">SAMN04487995_4041</name>
</gene>
<accession>A0A1H6XSF4</accession>
<protein>
    <recommendedName>
        <fullName evidence="3">Lipoprotein</fullName>
    </recommendedName>
</protein>
<dbReference type="Proteomes" id="UP000199532">
    <property type="component" value="Unassembled WGS sequence"/>
</dbReference>
<dbReference type="PROSITE" id="PS51257">
    <property type="entry name" value="PROKAR_LIPOPROTEIN"/>
    <property type="match status" value="1"/>
</dbReference>
<evidence type="ECO:0000313" key="2">
    <source>
        <dbReference type="Proteomes" id="UP000199532"/>
    </source>
</evidence>